<name>A0A6A5VZ04_9PLEO</name>
<sequence>MDDEEDDEEEGSEEGEEYVVEKIISHRFDAASQGEIKYEVKWLGYEKKSDRTWEGEDNLENAKELLEQYWGDIGGKPEAKEGGSKKRKGRKSGVDSGSATPTVPAKKLKKEPEWAPPPGSWENDVAVVDTVEEQVNPKTGKLERLAYLVWNNDKKTQHPLHHVYKKCPQKMLSYYESHLYVLLPLNKDEMLTFHQRIYSPGRPRRTQRR</sequence>
<dbReference type="PROSITE" id="PS50013">
    <property type="entry name" value="CHROMO_2"/>
    <property type="match status" value="1"/>
</dbReference>
<feature type="region of interest" description="Disordered" evidence="4">
    <location>
        <begin position="72"/>
        <end position="121"/>
    </location>
</feature>
<dbReference type="InterPro" id="IPR008251">
    <property type="entry name" value="Chromo_shadow_dom"/>
</dbReference>
<dbReference type="InterPro" id="IPR051219">
    <property type="entry name" value="Heterochromatin_chromo-domain"/>
</dbReference>
<dbReference type="PRINTS" id="PR00504">
    <property type="entry name" value="CHROMODOMAIN"/>
</dbReference>
<dbReference type="SMART" id="SM00298">
    <property type="entry name" value="CHROMO"/>
    <property type="match status" value="1"/>
</dbReference>
<dbReference type="SUPFAM" id="SSF54160">
    <property type="entry name" value="Chromo domain-like"/>
    <property type="match status" value="2"/>
</dbReference>
<feature type="domain" description="Chromo" evidence="5">
    <location>
        <begin position="18"/>
        <end position="81"/>
    </location>
</feature>
<organism evidence="6 7">
    <name type="scientific">Amniculicola lignicola CBS 123094</name>
    <dbReference type="NCBI Taxonomy" id="1392246"/>
    <lineage>
        <taxon>Eukaryota</taxon>
        <taxon>Fungi</taxon>
        <taxon>Dikarya</taxon>
        <taxon>Ascomycota</taxon>
        <taxon>Pezizomycotina</taxon>
        <taxon>Dothideomycetes</taxon>
        <taxon>Pleosporomycetidae</taxon>
        <taxon>Pleosporales</taxon>
        <taxon>Amniculicolaceae</taxon>
        <taxon>Amniculicola</taxon>
    </lineage>
</organism>
<dbReference type="Gene3D" id="2.40.50.40">
    <property type="match status" value="2"/>
</dbReference>
<reference evidence="6" key="1">
    <citation type="journal article" date="2020" name="Stud. Mycol.">
        <title>101 Dothideomycetes genomes: a test case for predicting lifestyles and emergence of pathogens.</title>
        <authorList>
            <person name="Haridas S."/>
            <person name="Albert R."/>
            <person name="Binder M."/>
            <person name="Bloem J."/>
            <person name="Labutti K."/>
            <person name="Salamov A."/>
            <person name="Andreopoulos B."/>
            <person name="Baker S."/>
            <person name="Barry K."/>
            <person name="Bills G."/>
            <person name="Bluhm B."/>
            <person name="Cannon C."/>
            <person name="Castanera R."/>
            <person name="Culley D."/>
            <person name="Daum C."/>
            <person name="Ezra D."/>
            <person name="Gonzalez J."/>
            <person name="Henrissat B."/>
            <person name="Kuo A."/>
            <person name="Liang C."/>
            <person name="Lipzen A."/>
            <person name="Lutzoni F."/>
            <person name="Magnuson J."/>
            <person name="Mondo S."/>
            <person name="Nolan M."/>
            <person name="Ohm R."/>
            <person name="Pangilinan J."/>
            <person name="Park H.-J."/>
            <person name="Ramirez L."/>
            <person name="Alfaro M."/>
            <person name="Sun H."/>
            <person name="Tritt A."/>
            <person name="Yoshinaga Y."/>
            <person name="Zwiers L.-H."/>
            <person name="Turgeon B."/>
            <person name="Goodwin S."/>
            <person name="Spatafora J."/>
            <person name="Crous P."/>
            <person name="Grigoriev I."/>
        </authorList>
    </citation>
    <scope>NUCLEOTIDE SEQUENCE</scope>
    <source>
        <strain evidence="6">CBS 123094</strain>
    </source>
</reference>
<keyword evidence="7" id="KW-1185">Reference proteome</keyword>
<dbReference type="InterPro" id="IPR023780">
    <property type="entry name" value="Chromo_domain"/>
</dbReference>
<evidence type="ECO:0000313" key="7">
    <source>
        <dbReference type="Proteomes" id="UP000799779"/>
    </source>
</evidence>
<comment type="subcellular location">
    <subcellularLocation>
        <location evidence="1">Nucleus</location>
    </subcellularLocation>
</comment>
<evidence type="ECO:0000313" key="6">
    <source>
        <dbReference type="EMBL" id="KAF1993899.1"/>
    </source>
</evidence>
<dbReference type="OrthoDB" id="433924at2759"/>
<dbReference type="Pfam" id="PF00385">
    <property type="entry name" value="Chromo"/>
    <property type="match status" value="1"/>
</dbReference>
<dbReference type="InterPro" id="IPR016197">
    <property type="entry name" value="Chromo-like_dom_sf"/>
</dbReference>
<gene>
    <name evidence="6" type="ORF">P154DRAFT_502660</name>
</gene>
<dbReference type="GO" id="GO:0006338">
    <property type="term" value="P:chromatin remodeling"/>
    <property type="evidence" value="ECO:0007669"/>
    <property type="project" value="UniProtKB-ARBA"/>
</dbReference>
<protein>
    <recommendedName>
        <fullName evidence="5">Chromo domain-containing protein</fullName>
    </recommendedName>
</protein>
<dbReference type="EMBL" id="ML977679">
    <property type="protein sequence ID" value="KAF1993899.1"/>
    <property type="molecule type" value="Genomic_DNA"/>
</dbReference>
<keyword evidence="3" id="KW-0539">Nucleus</keyword>
<evidence type="ECO:0000256" key="2">
    <source>
        <dbReference type="ARBA" id="ARBA00011353"/>
    </source>
</evidence>
<dbReference type="PANTHER" id="PTHR22812">
    <property type="entry name" value="CHROMOBOX PROTEIN"/>
    <property type="match status" value="1"/>
</dbReference>
<dbReference type="CDD" id="cd00024">
    <property type="entry name" value="CD_CSD"/>
    <property type="match status" value="1"/>
</dbReference>
<evidence type="ECO:0000256" key="4">
    <source>
        <dbReference type="SAM" id="MobiDB-lite"/>
    </source>
</evidence>
<evidence type="ECO:0000256" key="1">
    <source>
        <dbReference type="ARBA" id="ARBA00004123"/>
    </source>
</evidence>
<dbReference type="AlphaFoldDB" id="A0A6A5VZ04"/>
<evidence type="ECO:0000259" key="5">
    <source>
        <dbReference type="PROSITE" id="PS50013"/>
    </source>
</evidence>
<accession>A0A6A5VZ04</accession>
<evidence type="ECO:0000256" key="3">
    <source>
        <dbReference type="ARBA" id="ARBA00023242"/>
    </source>
</evidence>
<dbReference type="InterPro" id="IPR000953">
    <property type="entry name" value="Chromo/chromo_shadow_dom"/>
</dbReference>
<dbReference type="SMART" id="SM00300">
    <property type="entry name" value="ChSh"/>
    <property type="match status" value="1"/>
</dbReference>
<dbReference type="GO" id="GO:0005634">
    <property type="term" value="C:nucleus"/>
    <property type="evidence" value="ECO:0007669"/>
    <property type="project" value="UniProtKB-SubCell"/>
</dbReference>
<dbReference type="InterPro" id="IPR017984">
    <property type="entry name" value="Chromo_dom_subgr"/>
</dbReference>
<feature type="compositionally biased region" description="Basic and acidic residues" evidence="4">
    <location>
        <begin position="75"/>
        <end position="84"/>
    </location>
</feature>
<comment type="subunit">
    <text evidence="2">Component of the NuA4 histone acetyltransferase complex.</text>
</comment>
<dbReference type="Proteomes" id="UP000799779">
    <property type="component" value="Unassembled WGS sequence"/>
</dbReference>
<proteinExistence type="predicted"/>
<dbReference type="Pfam" id="PF01393">
    <property type="entry name" value="Chromo_shadow"/>
    <property type="match status" value="1"/>
</dbReference>